<evidence type="ECO:0000256" key="5">
    <source>
        <dbReference type="ARBA" id="ARBA00023180"/>
    </source>
</evidence>
<evidence type="ECO:0000256" key="2">
    <source>
        <dbReference type="ARBA" id="ARBA00022487"/>
    </source>
</evidence>
<protein>
    <recommendedName>
        <fullName evidence="6">Carboxylic ester hydrolase</fullName>
        <ecNumber evidence="6">3.1.1.-</ecNumber>
    </recommendedName>
</protein>
<feature type="domain" description="Carboxylesterase type B" evidence="7">
    <location>
        <begin position="22"/>
        <end position="284"/>
    </location>
</feature>
<dbReference type="InterPro" id="IPR019826">
    <property type="entry name" value="Carboxylesterase_B_AS"/>
</dbReference>
<dbReference type="RefSeq" id="XP_028138775.1">
    <property type="nucleotide sequence ID" value="XM_028282974.1"/>
</dbReference>
<keyword evidence="9" id="KW-1185">Reference proteome</keyword>
<dbReference type="InterPro" id="IPR019819">
    <property type="entry name" value="Carboxylesterase_B_CS"/>
</dbReference>
<evidence type="ECO:0000313" key="8">
    <source>
        <dbReference type="EnsemblMetazoa" id="XP_028138775.1"/>
    </source>
</evidence>
<dbReference type="PANTHER" id="PTHR43142:SF1">
    <property type="entry name" value="CARBOXYLIC ESTER HYDROLASE"/>
    <property type="match status" value="1"/>
</dbReference>
<name>A0A6P7G2F1_DIAVI</name>
<dbReference type="Proteomes" id="UP001652700">
    <property type="component" value="Unplaced"/>
</dbReference>
<evidence type="ECO:0000259" key="7">
    <source>
        <dbReference type="Pfam" id="PF00135"/>
    </source>
</evidence>
<feature type="chain" id="PRO_5028525559" description="Carboxylic ester hydrolase" evidence="6">
    <location>
        <begin position="21"/>
        <end position="430"/>
    </location>
</feature>
<keyword evidence="4" id="KW-1015">Disulfide bond</keyword>
<dbReference type="OrthoDB" id="19653at2759"/>
<dbReference type="AlphaFoldDB" id="A0A6P7G2F1"/>
<keyword evidence="2" id="KW-0719">Serine esterase</keyword>
<feature type="domain" description="Carboxylesterase type B" evidence="7">
    <location>
        <begin position="290"/>
        <end position="408"/>
    </location>
</feature>
<sequence length="430" mass="49192">MYRLIIWFLCFGMGIYGAENDDTIIDIVNGKIRGQVRKSFTGKDFIAYEGIPYAAPPTGQRRFKLPKEPNNWTGILDTTDNTQICSQVFQTNPIAIVGTEDCLYLNVYTPKNYKQFNQTLSVFVYIHGGAFQYRSKSIWLPDYFIMNDIILVTINYRLGVLGFLSTEDGVIPGNLGLKDQRFALRWVSKNVDKFGGSPDKVTLGGQSAGAASVSYQLLDPKNEGLFRGVIMMSGSALCHHELQITPQKVAYRVGQVINSSFTGKSEELLSILQETPLEHLLLTANLLEIKYLSDNFYTTPILRQAELAMKHVPVYIYQFSDAYNSRFEIQGEKVTAHTSDLPLIFYNAQNVTYPEGYLTQRRFLKLYTNFIKYQDPTPEHDDILIIWPKTTENLDYLNINTTLEVLKHPKNFESWKRILNTYMSKPYVVY</sequence>
<dbReference type="Pfam" id="PF00135">
    <property type="entry name" value="COesterase"/>
    <property type="match status" value="2"/>
</dbReference>
<evidence type="ECO:0000256" key="3">
    <source>
        <dbReference type="ARBA" id="ARBA00022801"/>
    </source>
</evidence>
<dbReference type="EnsemblMetazoa" id="XM_028282974.2">
    <property type="protein sequence ID" value="XP_028138775.1"/>
    <property type="gene ID" value="LOC114333148"/>
</dbReference>
<keyword evidence="6" id="KW-0732">Signal</keyword>
<accession>A0A6P7G2F1</accession>
<evidence type="ECO:0000256" key="6">
    <source>
        <dbReference type="RuleBase" id="RU361235"/>
    </source>
</evidence>
<evidence type="ECO:0000313" key="10">
    <source>
        <dbReference type="RefSeq" id="XP_028138775.1"/>
    </source>
</evidence>
<reference evidence="10" key="1">
    <citation type="submission" date="2025-04" db="UniProtKB">
        <authorList>
            <consortium name="RefSeq"/>
        </authorList>
    </citation>
    <scope>IDENTIFICATION</scope>
    <source>
        <tissue evidence="10">Whole insect</tissue>
    </source>
</reference>
<dbReference type="GeneID" id="114333148"/>
<gene>
    <name evidence="10" type="primary">LOC114333148</name>
</gene>
<dbReference type="EC" id="3.1.1.-" evidence="6"/>
<dbReference type="GO" id="GO:0052689">
    <property type="term" value="F:carboxylic ester hydrolase activity"/>
    <property type="evidence" value="ECO:0007669"/>
    <property type="project" value="UniProtKB-KW"/>
</dbReference>
<dbReference type="SUPFAM" id="SSF53474">
    <property type="entry name" value="alpha/beta-Hydrolases"/>
    <property type="match status" value="1"/>
</dbReference>
<organism evidence="10">
    <name type="scientific">Diabrotica virgifera virgifera</name>
    <name type="common">western corn rootworm</name>
    <dbReference type="NCBI Taxonomy" id="50390"/>
    <lineage>
        <taxon>Eukaryota</taxon>
        <taxon>Metazoa</taxon>
        <taxon>Ecdysozoa</taxon>
        <taxon>Arthropoda</taxon>
        <taxon>Hexapoda</taxon>
        <taxon>Insecta</taxon>
        <taxon>Pterygota</taxon>
        <taxon>Neoptera</taxon>
        <taxon>Endopterygota</taxon>
        <taxon>Coleoptera</taxon>
        <taxon>Polyphaga</taxon>
        <taxon>Cucujiformia</taxon>
        <taxon>Chrysomeloidea</taxon>
        <taxon>Chrysomelidae</taxon>
        <taxon>Galerucinae</taxon>
        <taxon>Diabroticina</taxon>
        <taxon>Diabroticites</taxon>
        <taxon>Diabrotica</taxon>
    </lineage>
</organism>
<dbReference type="PANTHER" id="PTHR43142">
    <property type="entry name" value="CARBOXYLIC ESTER HYDROLASE"/>
    <property type="match status" value="1"/>
</dbReference>
<proteinExistence type="inferred from homology"/>
<comment type="similarity">
    <text evidence="1 6">Belongs to the type-B carboxylesterase/lipase family.</text>
</comment>
<evidence type="ECO:0000256" key="1">
    <source>
        <dbReference type="ARBA" id="ARBA00005964"/>
    </source>
</evidence>
<dbReference type="PROSITE" id="PS00122">
    <property type="entry name" value="CARBOXYLESTERASE_B_1"/>
    <property type="match status" value="1"/>
</dbReference>
<dbReference type="Gene3D" id="3.40.50.1820">
    <property type="entry name" value="alpha/beta hydrolase"/>
    <property type="match status" value="2"/>
</dbReference>
<evidence type="ECO:0000256" key="4">
    <source>
        <dbReference type="ARBA" id="ARBA00023157"/>
    </source>
</evidence>
<feature type="signal peptide" evidence="6">
    <location>
        <begin position="1"/>
        <end position="20"/>
    </location>
</feature>
<keyword evidence="5" id="KW-0325">Glycoprotein</keyword>
<dbReference type="InterPro" id="IPR029058">
    <property type="entry name" value="AB_hydrolase_fold"/>
</dbReference>
<keyword evidence="3 6" id="KW-0378">Hydrolase</keyword>
<reference evidence="8" key="2">
    <citation type="submission" date="2025-05" db="UniProtKB">
        <authorList>
            <consortium name="EnsemblMetazoa"/>
        </authorList>
    </citation>
    <scope>IDENTIFICATION</scope>
</reference>
<dbReference type="PROSITE" id="PS00941">
    <property type="entry name" value="CARBOXYLESTERASE_B_2"/>
    <property type="match status" value="1"/>
</dbReference>
<evidence type="ECO:0000313" key="9">
    <source>
        <dbReference type="Proteomes" id="UP001652700"/>
    </source>
</evidence>
<dbReference type="InterPro" id="IPR002018">
    <property type="entry name" value="CarbesteraseB"/>
</dbReference>